<dbReference type="Proteomes" id="UP000469724">
    <property type="component" value="Unassembled WGS sequence"/>
</dbReference>
<dbReference type="Pfam" id="PF07505">
    <property type="entry name" value="DUF5131"/>
    <property type="match status" value="1"/>
</dbReference>
<protein>
    <submittedName>
        <fullName evidence="1">Phage Gp37/Gp68 family protein</fullName>
    </submittedName>
</protein>
<reference evidence="1 2" key="1">
    <citation type="submission" date="2020-02" db="EMBL/GenBank/DDBJ databases">
        <title>Comparative genomics of sulfur disproportionating microorganisms.</title>
        <authorList>
            <person name="Ward L.M."/>
            <person name="Bertran E."/>
            <person name="Johnston D.T."/>
        </authorList>
    </citation>
    <scope>NUCLEOTIDE SEQUENCE [LARGE SCALE GENOMIC DNA]</scope>
    <source>
        <strain evidence="1 2">DSM 3696</strain>
    </source>
</reference>
<keyword evidence="2" id="KW-1185">Reference proteome</keyword>
<organism evidence="1 2">
    <name type="scientific">Desulfolutivibrio sulfodismutans</name>
    <dbReference type="NCBI Taxonomy" id="63561"/>
    <lineage>
        <taxon>Bacteria</taxon>
        <taxon>Pseudomonadati</taxon>
        <taxon>Thermodesulfobacteriota</taxon>
        <taxon>Desulfovibrionia</taxon>
        <taxon>Desulfovibrionales</taxon>
        <taxon>Desulfovibrionaceae</taxon>
        <taxon>Desulfolutivibrio</taxon>
    </lineage>
</organism>
<dbReference type="RefSeq" id="WP_163301280.1">
    <property type="nucleotide sequence ID" value="NZ_JAAGRQ010000016.1"/>
</dbReference>
<accession>A0A7K3NJ51</accession>
<comment type="caution">
    <text evidence="1">The sequence shown here is derived from an EMBL/GenBank/DDBJ whole genome shotgun (WGS) entry which is preliminary data.</text>
</comment>
<evidence type="ECO:0000313" key="2">
    <source>
        <dbReference type="Proteomes" id="UP000469724"/>
    </source>
</evidence>
<dbReference type="InterPro" id="IPR011101">
    <property type="entry name" value="DUF5131"/>
</dbReference>
<gene>
    <name evidence="1" type="ORF">G3N56_05615</name>
</gene>
<dbReference type="AlphaFoldDB" id="A0A7K3NJ51"/>
<name>A0A7K3NJ51_9BACT</name>
<sequence length="380" mass="42855">MGDKSKIEWCDATWNPVVGCSRISPGCDHCYASRMACRLAQIPTAPHQYREVVDQDNQAWNGRTEFVTSAMEQPFRWKRGRHIFVGSMTDLFHPSTPDEWLDRIFAVMALTARHRFLLLAKRPERMRDYMTQVTPQRLAHAATELQGEEAAKVVLAVLNDTLCGVRNVGWPMRHVWLGVTAEDQARADERIPILRDTPAVVRFVSFEPLLGQVDCRRFLVPLRREITPRGRENVVSPPGVNWAICGGESGPGARPMHPDWVRGLRGQCQDADVPFFFKSWGDWRPGLPNGQQKAVGITPNGGTYSHDAAEFFGETWPDNARCMARVGKKSAGRMLDGKTWDEVLEPNRSTTAKTWSAVRRKKCRAEMRADEETIAAGRTS</sequence>
<dbReference type="EMBL" id="JAAGRQ010000016">
    <property type="protein sequence ID" value="NDY56224.1"/>
    <property type="molecule type" value="Genomic_DNA"/>
</dbReference>
<proteinExistence type="predicted"/>
<evidence type="ECO:0000313" key="1">
    <source>
        <dbReference type="EMBL" id="NDY56224.1"/>
    </source>
</evidence>